<evidence type="ECO:0000313" key="3">
    <source>
        <dbReference type="Proteomes" id="UP000054116"/>
    </source>
</evidence>
<feature type="signal peptide" evidence="1">
    <location>
        <begin position="1"/>
        <end position="32"/>
    </location>
</feature>
<keyword evidence="3" id="KW-1185">Reference proteome</keyword>
<protein>
    <submittedName>
        <fullName evidence="2">Uncharacterized protein</fullName>
    </submittedName>
</protein>
<dbReference type="EMBL" id="KK526732">
    <property type="protein sequence ID" value="KFP68419.1"/>
    <property type="molecule type" value="Genomic_DNA"/>
</dbReference>
<gene>
    <name evidence="2" type="ORF">N322_01942</name>
</gene>
<accession>A0A091MCX4</accession>
<proteinExistence type="predicted"/>
<feature type="non-terminal residue" evidence="2">
    <location>
        <position position="1"/>
    </location>
</feature>
<organism evidence="2 3">
    <name type="scientific">Cariama cristata</name>
    <name type="common">Red-legged seriema</name>
    <dbReference type="NCBI Taxonomy" id="54380"/>
    <lineage>
        <taxon>Eukaryota</taxon>
        <taxon>Metazoa</taxon>
        <taxon>Chordata</taxon>
        <taxon>Craniata</taxon>
        <taxon>Vertebrata</taxon>
        <taxon>Euteleostomi</taxon>
        <taxon>Archelosauria</taxon>
        <taxon>Archosauria</taxon>
        <taxon>Dinosauria</taxon>
        <taxon>Saurischia</taxon>
        <taxon>Theropoda</taxon>
        <taxon>Coelurosauria</taxon>
        <taxon>Aves</taxon>
        <taxon>Neognathae</taxon>
        <taxon>Neoaves</taxon>
        <taxon>Telluraves</taxon>
        <taxon>Australaves</taxon>
        <taxon>Cariamiformes</taxon>
        <taxon>Cariamidae</taxon>
        <taxon>Cariama</taxon>
    </lineage>
</organism>
<keyword evidence="1" id="KW-0732">Signal</keyword>
<sequence>SIPECWSFHVKSRHPRCTLLFLLLQDLILCRGGERKKILKIKADHVLSAIQE</sequence>
<evidence type="ECO:0000313" key="2">
    <source>
        <dbReference type="EMBL" id="KFP68419.1"/>
    </source>
</evidence>
<dbReference type="AlphaFoldDB" id="A0A091MCX4"/>
<dbReference type="Proteomes" id="UP000054116">
    <property type="component" value="Unassembled WGS sequence"/>
</dbReference>
<evidence type="ECO:0000256" key="1">
    <source>
        <dbReference type="SAM" id="SignalP"/>
    </source>
</evidence>
<feature type="non-terminal residue" evidence="2">
    <location>
        <position position="52"/>
    </location>
</feature>
<feature type="chain" id="PRO_5001876928" evidence="1">
    <location>
        <begin position="33"/>
        <end position="52"/>
    </location>
</feature>
<name>A0A091MCX4_CARIC</name>
<reference evidence="2 3" key="1">
    <citation type="submission" date="2014-04" db="EMBL/GenBank/DDBJ databases">
        <title>Genome evolution of avian class.</title>
        <authorList>
            <person name="Zhang G."/>
            <person name="Li C."/>
        </authorList>
    </citation>
    <scope>NUCLEOTIDE SEQUENCE [LARGE SCALE GENOMIC DNA]</scope>
    <source>
        <strain evidence="2">BGI_N322</strain>
    </source>
</reference>